<dbReference type="SUPFAM" id="SSF56672">
    <property type="entry name" value="DNA/RNA polymerases"/>
    <property type="match status" value="1"/>
</dbReference>
<dbReference type="CDD" id="cd01647">
    <property type="entry name" value="RT_LTR"/>
    <property type="match status" value="1"/>
</dbReference>
<keyword evidence="6" id="KW-0175">Coiled coil</keyword>
<reference evidence="10" key="1">
    <citation type="journal article" date="2021" name="Nat. Commun.">
        <title>Genomic analyses provide insights into spinach domestication and the genetic basis of agronomic traits.</title>
        <authorList>
            <person name="Cai X."/>
            <person name="Sun X."/>
            <person name="Xu C."/>
            <person name="Sun H."/>
            <person name="Wang X."/>
            <person name="Ge C."/>
            <person name="Zhang Z."/>
            <person name="Wang Q."/>
            <person name="Fei Z."/>
            <person name="Jiao C."/>
            <person name="Wang Q."/>
        </authorList>
    </citation>
    <scope>NUCLEOTIDE SEQUENCE [LARGE SCALE GENOMIC DNA]</scope>
    <source>
        <strain evidence="10">cv. Varoflay</strain>
    </source>
</reference>
<organism evidence="10 11">
    <name type="scientific">Spinacia oleracea</name>
    <name type="common">Spinach</name>
    <dbReference type="NCBI Taxonomy" id="3562"/>
    <lineage>
        <taxon>Eukaryota</taxon>
        <taxon>Viridiplantae</taxon>
        <taxon>Streptophyta</taxon>
        <taxon>Embryophyta</taxon>
        <taxon>Tracheophyta</taxon>
        <taxon>Spermatophyta</taxon>
        <taxon>Magnoliopsida</taxon>
        <taxon>eudicotyledons</taxon>
        <taxon>Gunneridae</taxon>
        <taxon>Pentapetalae</taxon>
        <taxon>Caryophyllales</taxon>
        <taxon>Chenopodiaceae</taxon>
        <taxon>Chenopodioideae</taxon>
        <taxon>Anserineae</taxon>
        <taxon>Spinacia</taxon>
    </lineage>
</organism>
<dbReference type="InterPro" id="IPR000477">
    <property type="entry name" value="RT_dom"/>
</dbReference>
<keyword evidence="2" id="KW-0548">Nucleotidyltransferase</keyword>
<dbReference type="InterPro" id="IPR021109">
    <property type="entry name" value="Peptidase_aspartic_dom_sf"/>
</dbReference>
<keyword evidence="3" id="KW-0540">Nuclease</keyword>
<dbReference type="InterPro" id="IPR043502">
    <property type="entry name" value="DNA/RNA_pol_sf"/>
</dbReference>
<sequence>MLVVSTNTIQCWKIFRRYTASDSIAGELESSHIIGTESTVAHLCRFPSIPFAPTSHSSSCCNSKKSHGRTTENLEKRIEQQNEKLEDQNQKMDQKFDELLKVMQAFKDSSDSHSTGSHNDRNHHNRTLGLGTNPVLNVVETFNKLQQLSTLEDYIDEFENLRSIMLKNNHILHDTYMLESFIGGLKPAVKPFVKAFKPTTIAEAIDLARLQEENLEAFTHKTHKSPMYNPKPLQAVPLLPNHKPSLLPTPVTKPNTNTNLTLTKYPQQRTRNFKYIPKLMEPQLFTVEILGDSVEELSDSEDQELTEKDMSEPQISVSALAGSQGFSTMRVKGLVKGKPLQILVDSSSTHNFVDLEFAKKLGCKLDKIPAQAITVADGNHLACQHSCHGFTWERQGVTFVTDVLLIPLGSCDMVLGIQWLSLFGPISWDFNKLRMEFCLDGKQIMLKGVPTKKLKVVEGEPSAKLFSTAAHLCLMQVMDQTCLATEIQQDKQEYEELNKHKLTYSMVFEEPTALPPMRGVFDHSIPLNPGTTPVNIRPYRYPLKQRDVIEQLVQEMLDRGIIHPSSGPFASHVVELNSRTIKNKFPIPVIDELIDALSRAAVFSKLDPREGYHQMRVNEDDVYKTAFKTHTGHYEFLVMPFGLTNSPASFQNWMNQVFKPLLRKCVLVFFDDILVYIKSLEDHWMHLIMTDPQKISAVNSWPVPSTVKELTGFLGLAGYYRKFVKGYDVISKPLTEQLKKNNFLWNDEAQSAFDALKLALVTAPVLAVPNFDKQFIVEIDASKTGIGAVLMQDGHPLAFISRALGPKWKKLSVYEKELLAIVFSVQKWEQYLMGSHFLIKTDQKSLKWLLQQKISTPFQ</sequence>
<keyword evidence="4" id="KW-0255">Endonuclease</keyword>
<evidence type="ECO:0000256" key="6">
    <source>
        <dbReference type="SAM" id="Coils"/>
    </source>
</evidence>
<evidence type="ECO:0000313" key="11">
    <source>
        <dbReference type="RefSeq" id="XP_056691715.1"/>
    </source>
</evidence>
<dbReference type="Pfam" id="PF08284">
    <property type="entry name" value="RVP_2"/>
    <property type="match status" value="1"/>
</dbReference>
<dbReference type="InterPro" id="IPR043128">
    <property type="entry name" value="Rev_trsase/Diguanyl_cyclase"/>
</dbReference>
<proteinExistence type="predicted"/>
<dbReference type="Gene3D" id="3.30.70.270">
    <property type="match status" value="2"/>
</dbReference>
<dbReference type="Gene3D" id="2.40.70.10">
    <property type="entry name" value="Acid Proteases"/>
    <property type="match status" value="1"/>
</dbReference>
<dbReference type="Gene3D" id="3.10.10.10">
    <property type="entry name" value="HIV Type 1 Reverse Transcriptase, subunit A, domain 1"/>
    <property type="match status" value="1"/>
</dbReference>
<evidence type="ECO:0000256" key="1">
    <source>
        <dbReference type="ARBA" id="ARBA00022679"/>
    </source>
</evidence>
<dbReference type="Gene3D" id="3.10.20.370">
    <property type="match status" value="1"/>
</dbReference>
<evidence type="ECO:0000256" key="3">
    <source>
        <dbReference type="ARBA" id="ARBA00022722"/>
    </source>
</evidence>
<keyword evidence="10" id="KW-1185">Reference proteome</keyword>
<keyword evidence="1" id="KW-0808">Transferase</keyword>
<dbReference type="PANTHER" id="PTHR37984">
    <property type="entry name" value="PROTEIN CBG26694"/>
    <property type="match status" value="1"/>
</dbReference>
<feature type="domain" description="Reverse transcriptase/retrotransposon-derived protein RNase H-like" evidence="9">
    <location>
        <begin position="745"/>
        <end position="839"/>
    </location>
</feature>
<accession>A0ABM3R7X7</accession>
<evidence type="ECO:0000256" key="5">
    <source>
        <dbReference type="ARBA" id="ARBA00023268"/>
    </source>
</evidence>
<protein>
    <recommendedName>
        <fullName evidence="12">Reverse transcriptase domain-containing protein</fullName>
    </recommendedName>
</protein>
<dbReference type="Proteomes" id="UP000813463">
    <property type="component" value="Chromosome 2"/>
</dbReference>
<dbReference type="SUPFAM" id="SSF50630">
    <property type="entry name" value="Acid proteases"/>
    <property type="match status" value="1"/>
</dbReference>
<reference evidence="11" key="2">
    <citation type="submission" date="2025-08" db="UniProtKB">
        <authorList>
            <consortium name="RefSeq"/>
        </authorList>
    </citation>
    <scope>IDENTIFICATION</scope>
    <source>
        <tissue evidence="11">Leaf</tissue>
    </source>
</reference>
<evidence type="ECO:0008006" key="12">
    <source>
        <dbReference type="Google" id="ProtNLM"/>
    </source>
</evidence>
<dbReference type="CDD" id="cd09274">
    <property type="entry name" value="RNase_HI_RT_Ty3"/>
    <property type="match status" value="1"/>
</dbReference>
<gene>
    <name evidence="11" type="primary">LOC130467269</name>
</gene>
<dbReference type="Pfam" id="PF17919">
    <property type="entry name" value="RT_RNaseH_2"/>
    <property type="match status" value="1"/>
</dbReference>
<dbReference type="InterPro" id="IPR041577">
    <property type="entry name" value="RT_RNaseH_2"/>
</dbReference>
<dbReference type="GeneID" id="130467269"/>
<dbReference type="InterPro" id="IPR050951">
    <property type="entry name" value="Retrovirus_Pol_polyprotein"/>
</dbReference>
<keyword evidence="5" id="KW-0511">Multifunctional enzyme</keyword>
<evidence type="ECO:0000259" key="8">
    <source>
        <dbReference type="Pfam" id="PF00078"/>
    </source>
</evidence>
<dbReference type="CDD" id="cd00303">
    <property type="entry name" value="retropepsin_like"/>
    <property type="match status" value="1"/>
</dbReference>
<name>A0ABM3R7X7_SPIOL</name>
<evidence type="ECO:0000259" key="9">
    <source>
        <dbReference type="Pfam" id="PF17919"/>
    </source>
</evidence>
<evidence type="ECO:0000256" key="4">
    <source>
        <dbReference type="ARBA" id="ARBA00022759"/>
    </source>
</evidence>
<evidence type="ECO:0000313" key="10">
    <source>
        <dbReference type="Proteomes" id="UP000813463"/>
    </source>
</evidence>
<dbReference type="Pfam" id="PF00078">
    <property type="entry name" value="RVT_1"/>
    <property type="match status" value="1"/>
</dbReference>
<feature type="domain" description="Reverse transcriptase" evidence="8">
    <location>
        <begin position="577"/>
        <end position="688"/>
    </location>
</feature>
<evidence type="ECO:0000256" key="7">
    <source>
        <dbReference type="SAM" id="MobiDB-lite"/>
    </source>
</evidence>
<keyword evidence="4" id="KW-0378">Hydrolase</keyword>
<dbReference type="RefSeq" id="XP_056691715.1">
    <property type="nucleotide sequence ID" value="XM_056835737.1"/>
</dbReference>
<dbReference type="PANTHER" id="PTHR37984:SF5">
    <property type="entry name" value="PROTEIN NYNRIN-LIKE"/>
    <property type="match status" value="1"/>
</dbReference>
<evidence type="ECO:0000256" key="2">
    <source>
        <dbReference type="ARBA" id="ARBA00022695"/>
    </source>
</evidence>
<feature type="coiled-coil region" evidence="6">
    <location>
        <begin position="64"/>
        <end position="102"/>
    </location>
</feature>
<feature type="region of interest" description="Disordered" evidence="7">
    <location>
        <begin position="108"/>
        <end position="129"/>
    </location>
</feature>